<name>A0A437SLS7_BACTU</name>
<dbReference type="EMBL" id="LDER01000166">
    <property type="protein sequence ID" value="RVU64213.1"/>
    <property type="molecule type" value="Genomic_DNA"/>
</dbReference>
<reference evidence="1 2" key="1">
    <citation type="submission" date="2018-01" db="EMBL/GenBank/DDBJ databases">
        <title>Complete genome sequence of G25-42.</title>
        <authorList>
            <person name="Zheng Z."/>
            <person name="Sun M."/>
        </authorList>
    </citation>
    <scope>NUCLEOTIDE SEQUENCE [LARGE SCALE GENOMIC DNA]</scope>
    <source>
        <strain evidence="1 2">G25-42</strain>
    </source>
</reference>
<dbReference type="RefSeq" id="WP_127813510.1">
    <property type="nucleotide sequence ID" value="NZ_LDER01000166.1"/>
</dbReference>
<sequence>MRTEERITTELVREFVMAAHGDLEKVQELLAESPSLLHASYNWGGSDWESALGAAAHVGRKDIALYLLLEKGARMDIFAAAMLGELEVVQAILVAQPEALRASGPHGISLLQHARMGGEKAQRVFDYLTVLSY</sequence>
<protein>
    <recommendedName>
        <fullName evidence="3">Ankyrin repeat domain-containing protein</fullName>
    </recommendedName>
</protein>
<accession>A0A437SLS7</accession>
<dbReference type="Gene3D" id="1.25.40.20">
    <property type="entry name" value="Ankyrin repeat-containing domain"/>
    <property type="match status" value="1"/>
</dbReference>
<proteinExistence type="predicted"/>
<evidence type="ECO:0008006" key="3">
    <source>
        <dbReference type="Google" id="ProtNLM"/>
    </source>
</evidence>
<dbReference type="SUPFAM" id="SSF48403">
    <property type="entry name" value="Ankyrin repeat"/>
    <property type="match status" value="1"/>
</dbReference>
<evidence type="ECO:0000313" key="1">
    <source>
        <dbReference type="EMBL" id="RVU64213.1"/>
    </source>
</evidence>
<dbReference type="InterPro" id="IPR036770">
    <property type="entry name" value="Ankyrin_rpt-contain_sf"/>
</dbReference>
<gene>
    <name evidence="1" type="ORF">BM74_11530</name>
</gene>
<evidence type="ECO:0000313" key="2">
    <source>
        <dbReference type="Proteomes" id="UP000286687"/>
    </source>
</evidence>
<dbReference type="AlphaFoldDB" id="A0A437SLS7"/>
<comment type="caution">
    <text evidence="1">The sequence shown here is derived from an EMBL/GenBank/DDBJ whole genome shotgun (WGS) entry which is preliminary data.</text>
</comment>
<dbReference type="Proteomes" id="UP000286687">
    <property type="component" value="Unassembled WGS sequence"/>
</dbReference>
<organism evidence="1 2">
    <name type="scientific">Bacillus thuringiensis</name>
    <dbReference type="NCBI Taxonomy" id="1428"/>
    <lineage>
        <taxon>Bacteria</taxon>
        <taxon>Bacillati</taxon>
        <taxon>Bacillota</taxon>
        <taxon>Bacilli</taxon>
        <taxon>Bacillales</taxon>
        <taxon>Bacillaceae</taxon>
        <taxon>Bacillus</taxon>
        <taxon>Bacillus cereus group</taxon>
    </lineage>
</organism>